<dbReference type="SUPFAM" id="SSF55073">
    <property type="entry name" value="Nucleotide cyclase"/>
    <property type="match status" value="1"/>
</dbReference>
<dbReference type="CDD" id="cd00130">
    <property type="entry name" value="PAS"/>
    <property type="match status" value="1"/>
</dbReference>
<dbReference type="InterPro" id="IPR001633">
    <property type="entry name" value="EAL_dom"/>
</dbReference>
<feature type="domain" description="HAMP" evidence="5">
    <location>
        <begin position="184"/>
        <end position="237"/>
    </location>
</feature>
<dbReference type="PROSITE" id="PS50112">
    <property type="entry name" value="PAS"/>
    <property type="match status" value="1"/>
</dbReference>
<keyword evidence="8" id="KW-1185">Reference proteome</keyword>
<dbReference type="PROSITE" id="PS50883">
    <property type="entry name" value="EAL"/>
    <property type="match status" value="1"/>
</dbReference>
<dbReference type="NCBIfam" id="TIGR00229">
    <property type="entry name" value="sensory_box"/>
    <property type="match status" value="1"/>
</dbReference>
<dbReference type="InterPro" id="IPR033417">
    <property type="entry name" value="CHASE8"/>
</dbReference>
<dbReference type="Gene3D" id="6.10.340.10">
    <property type="match status" value="1"/>
</dbReference>
<dbReference type="InterPro" id="IPR029787">
    <property type="entry name" value="Nucleotide_cyclase"/>
</dbReference>
<gene>
    <name evidence="7" type="ORF">ABS311_10330</name>
</gene>
<dbReference type="InterPro" id="IPR043128">
    <property type="entry name" value="Rev_trsase/Diguanyl_cyclase"/>
</dbReference>
<accession>A0ABV1RHS7</accession>
<feature type="domain" description="EAL" evidence="4">
    <location>
        <begin position="539"/>
        <end position="795"/>
    </location>
</feature>
<dbReference type="SMART" id="SM00086">
    <property type="entry name" value="PAC"/>
    <property type="match status" value="1"/>
</dbReference>
<feature type="domain" description="GGDEF" evidence="6">
    <location>
        <begin position="398"/>
        <end position="530"/>
    </location>
</feature>
<dbReference type="InterPro" id="IPR000014">
    <property type="entry name" value="PAS"/>
</dbReference>
<dbReference type="EMBL" id="JBELOE010000209">
    <property type="protein sequence ID" value="MER2492275.1"/>
    <property type="molecule type" value="Genomic_DNA"/>
</dbReference>
<dbReference type="Pfam" id="PF00990">
    <property type="entry name" value="GGDEF"/>
    <property type="match status" value="1"/>
</dbReference>
<dbReference type="CDD" id="cd01949">
    <property type="entry name" value="GGDEF"/>
    <property type="match status" value="1"/>
</dbReference>
<evidence type="ECO:0000313" key="7">
    <source>
        <dbReference type="EMBL" id="MER2492275.1"/>
    </source>
</evidence>
<evidence type="ECO:0000259" key="5">
    <source>
        <dbReference type="PROSITE" id="PS50885"/>
    </source>
</evidence>
<dbReference type="Pfam" id="PF17152">
    <property type="entry name" value="CHASE8"/>
    <property type="match status" value="1"/>
</dbReference>
<dbReference type="PANTHER" id="PTHR44757">
    <property type="entry name" value="DIGUANYLATE CYCLASE DGCP"/>
    <property type="match status" value="1"/>
</dbReference>
<evidence type="ECO:0000259" key="4">
    <source>
        <dbReference type="PROSITE" id="PS50883"/>
    </source>
</evidence>
<evidence type="ECO:0000259" key="6">
    <source>
        <dbReference type="PROSITE" id="PS50887"/>
    </source>
</evidence>
<evidence type="ECO:0000259" key="3">
    <source>
        <dbReference type="PROSITE" id="PS50113"/>
    </source>
</evidence>
<organism evidence="7 8">
    <name type="scientific">Catenovulum sediminis</name>
    <dbReference type="NCBI Taxonomy" id="1740262"/>
    <lineage>
        <taxon>Bacteria</taxon>
        <taxon>Pseudomonadati</taxon>
        <taxon>Pseudomonadota</taxon>
        <taxon>Gammaproteobacteria</taxon>
        <taxon>Alteromonadales</taxon>
        <taxon>Alteromonadaceae</taxon>
        <taxon>Catenovulum</taxon>
    </lineage>
</organism>
<dbReference type="InterPro" id="IPR001610">
    <property type="entry name" value="PAC"/>
</dbReference>
<name>A0ABV1RHS7_9ALTE</name>
<dbReference type="Pfam" id="PF00563">
    <property type="entry name" value="EAL"/>
    <property type="match status" value="1"/>
</dbReference>
<feature type="transmembrane region" description="Helical" evidence="1">
    <location>
        <begin position="160"/>
        <end position="179"/>
    </location>
</feature>
<dbReference type="InterPro" id="IPR000700">
    <property type="entry name" value="PAS-assoc_C"/>
</dbReference>
<dbReference type="InterPro" id="IPR035919">
    <property type="entry name" value="EAL_sf"/>
</dbReference>
<dbReference type="PROSITE" id="PS50887">
    <property type="entry name" value="GGDEF"/>
    <property type="match status" value="1"/>
</dbReference>
<dbReference type="Pfam" id="PF13188">
    <property type="entry name" value="PAS_8"/>
    <property type="match status" value="1"/>
</dbReference>
<protein>
    <submittedName>
        <fullName evidence="7">EAL domain-containing protein</fullName>
    </submittedName>
</protein>
<keyword evidence="1" id="KW-0812">Transmembrane</keyword>
<dbReference type="Gene3D" id="3.30.450.20">
    <property type="entry name" value="PAS domain"/>
    <property type="match status" value="1"/>
</dbReference>
<dbReference type="SUPFAM" id="SSF55785">
    <property type="entry name" value="PYP-like sensor domain (PAS domain)"/>
    <property type="match status" value="1"/>
</dbReference>
<dbReference type="PROSITE" id="PS50113">
    <property type="entry name" value="PAC"/>
    <property type="match status" value="1"/>
</dbReference>
<dbReference type="CDD" id="cd01948">
    <property type="entry name" value="EAL"/>
    <property type="match status" value="1"/>
</dbReference>
<feature type="domain" description="PAS" evidence="2">
    <location>
        <begin position="242"/>
        <end position="278"/>
    </location>
</feature>
<dbReference type="PANTHER" id="PTHR44757:SF2">
    <property type="entry name" value="BIOFILM ARCHITECTURE MAINTENANCE PROTEIN MBAA"/>
    <property type="match status" value="1"/>
</dbReference>
<dbReference type="NCBIfam" id="TIGR00254">
    <property type="entry name" value="GGDEF"/>
    <property type="match status" value="1"/>
</dbReference>
<evidence type="ECO:0000259" key="2">
    <source>
        <dbReference type="PROSITE" id="PS50112"/>
    </source>
</evidence>
<dbReference type="Gene3D" id="3.20.20.450">
    <property type="entry name" value="EAL domain"/>
    <property type="match status" value="1"/>
</dbReference>
<dbReference type="InterPro" id="IPR003660">
    <property type="entry name" value="HAMP_dom"/>
</dbReference>
<dbReference type="PROSITE" id="PS50885">
    <property type="entry name" value="HAMP"/>
    <property type="match status" value="1"/>
</dbReference>
<comment type="caution">
    <text evidence="7">The sequence shown here is derived from an EMBL/GenBank/DDBJ whole genome shotgun (WGS) entry which is preliminary data.</text>
</comment>
<reference evidence="7 8" key="1">
    <citation type="submission" date="2024-06" db="EMBL/GenBank/DDBJ databases">
        <authorList>
            <person name="Chen R.Y."/>
        </authorList>
    </citation>
    <scope>NUCLEOTIDE SEQUENCE [LARGE SCALE GENOMIC DNA]</scope>
    <source>
        <strain evidence="7 8">D2</strain>
    </source>
</reference>
<dbReference type="Gene3D" id="3.30.70.270">
    <property type="match status" value="1"/>
</dbReference>
<dbReference type="RefSeq" id="WP_350401774.1">
    <property type="nucleotide sequence ID" value="NZ_JBELOE010000209.1"/>
</dbReference>
<evidence type="ECO:0000256" key="1">
    <source>
        <dbReference type="SAM" id="Phobius"/>
    </source>
</evidence>
<keyword evidence="1" id="KW-1133">Transmembrane helix</keyword>
<dbReference type="InterPro" id="IPR035965">
    <property type="entry name" value="PAS-like_dom_sf"/>
</dbReference>
<sequence length="795" mass="90165">MMKIARKSLKYAIIKRLIALFLLSLSVIGLTLFYVEKDLAKEKLLSDLNVIGEILANRTVAALIFNDVAAAQTNLSAAQFHQSIQHICLYNKEKEFFAQYIYDDRRYNCPPTLGVIDSYQQHFNENGLNIIKPVLDNQEIMGALMIQSDLKYVQSTQQHVLLVILIVISISLLAVYAIANQLLKRVLAPLQHLHSTAQHITKNVFADIRAYKSKEDEVGQLVDVFNNMLDSLADEHKLLQLSEQRLRSLSDQAPIGIFLRDEQDRYLYVNNSWQDMTGCKLPIDFIEYSQRIAYPDNLRVLEMFNESQLNKTTSSVEYRFTTPQGKRKNFLEKISPVTLNDGQLTGYIGSVLDITELKEARFELEKMAYQDPLTGLANRRFFNEHLKLEIANALKLKQQLAVLMVDLDNFKRVNDAKGHEFGDDLLVSVANKLKKALADDDLVSRMGGDEFMILIRDVATISSLDLVVKKLLSSVLTPLEHQALLDVTASIGVAVYPKDGVNGADLIRSADIALYKAKDFGRNQVVYFSDTLDKEIKAKVHLEHKLRQAISDEALTVYLQPQFDAQKNRFIWAEALVRWIDKDEGFIPPDKFIGVAEETGLIHDLGLLVLRQVCRYLQQHGKALRLVGIDGIAVNLSSRQLFAKNFYSSVMEMLASYAISPQQIEFEVTESLLMENTEQAIRLMQLFKDQGFRLAMDDFGTGYSSLAYLKQFPVDCVKIDRNFIKDIPQDEQDKEISSAIIAMAQKLGLDIVAEGVETIEQSEFLQAQGCRVMQGYYYAKPMPIEQTFNLTADFS</sequence>
<dbReference type="InterPro" id="IPR000160">
    <property type="entry name" value="GGDEF_dom"/>
</dbReference>
<evidence type="ECO:0000313" key="8">
    <source>
        <dbReference type="Proteomes" id="UP001467690"/>
    </source>
</evidence>
<dbReference type="InterPro" id="IPR052155">
    <property type="entry name" value="Biofilm_reg_signaling"/>
</dbReference>
<feature type="domain" description="PAC" evidence="3">
    <location>
        <begin position="314"/>
        <end position="366"/>
    </location>
</feature>
<keyword evidence="1" id="KW-0472">Membrane</keyword>
<dbReference type="Pfam" id="PF00672">
    <property type="entry name" value="HAMP"/>
    <property type="match status" value="1"/>
</dbReference>
<dbReference type="SMART" id="SM00304">
    <property type="entry name" value="HAMP"/>
    <property type="match status" value="1"/>
</dbReference>
<dbReference type="SUPFAM" id="SSF141868">
    <property type="entry name" value="EAL domain-like"/>
    <property type="match status" value="1"/>
</dbReference>
<dbReference type="SMART" id="SM00052">
    <property type="entry name" value="EAL"/>
    <property type="match status" value="1"/>
</dbReference>
<proteinExistence type="predicted"/>
<dbReference type="CDD" id="cd06225">
    <property type="entry name" value="HAMP"/>
    <property type="match status" value="1"/>
</dbReference>
<dbReference type="SMART" id="SM00267">
    <property type="entry name" value="GGDEF"/>
    <property type="match status" value="1"/>
</dbReference>
<dbReference type="Proteomes" id="UP001467690">
    <property type="component" value="Unassembled WGS sequence"/>
</dbReference>